<dbReference type="PROSITE" id="PS50045">
    <property type="entry name" value="SIGMA54_INTERACT_4"/>
    <property type="match status" value="1"/>
</dbReference>
<dbReference type="InterPro" id="IPR025943">
    <property type="entry name" value="Sigma_54_int_dom_ATP-bd_2"/>
</dbReference>
<evidence type="ECO:0000259" key="8">
    <source>
        <dbReference type="PROSITE" id="PS50110"/>
    </source>
</evidence>
<dbReference type="CDD" id="cd00009">
    <property type="entry name" value="AAA"/>
    <property type="match status" value="1"/>
</dbReference>
<dbReference type="InterPro" id="IPR025944">
    <property type="entry name" value="Sigma_54_int_dom_CS"/>
</dbReference>
<reference evidence="9 10" key="1">
    <citation type="submission" date="2024-02" db="EMBL/GenBank/DDBJ databases">
        <authorList>
            <person name="Chen Y."/>
            <person name="Shah S."/>
            <person name="Dougan E. K."/>
            <person name="Thang M."/>
            <person name="Chan C."/>
        </authorList>
    </citation>
    <scope>NUCLEOTIDE SEQUENCE [LARGE SCALE GENOMIC DNA]</scope>
</reference>
<gene>
    <name evidence="9" type="ORF">SCF082_LOCUS40362</name>
</gene>
<comment type="caution">
    <text evidence="9">The sequence shown here is derived from an EMBL/GenBank/DDBJ whole genome shotgun (WGS) entry which is preliminary data.</text>
</comment>
<dbReference type="PROSITE" id="PS00688">
    <property type="entry name" value="SIGMA54_INTERACT_3"/>
    <property type="match status" value="1"/>
</dbReference>
<dbReference type="Pfam" id="PF00158">
    <property type="entry name" value="Sigma54_activat"/>
    <property type="match status" value="1"/>
</dbReference>
<dbReference type="EMBL" id="CAXAMM010039253">
    <property type="protein sequence ID" value="CAK9085187.1"/>
    <property type="molecule type" value="Genomic_DNA"/>
</dbReference>
<evidence type="ECO:0000256" key="3">
    <source>
        <dbReference type="ARBA" id="ARBA00023015"/>
    </source>
</evidence>
<name>A0ABP0QAC7_9DINO</name>
<protein>
    <submittedName>
        <fullName evidence="9">Transcriptional regulatory protein ZraR</fullName>
    </submittedName>
</protein>
<dbReference type="PROSITE" id="PS50110">
    <property type="entry name" value="RESPONSE_REGULATORY"/>
    <property type="match status" value="1"/>
</dbReference>
<evidence type="ECO:0000256" key="2">
    <source>
        <dbReference type="ARBA" id="ARBA00022840"/>
    </source>
</evidence>
<keyword evidence="6" id="KW-0597">Phosphoprotein</keyword>
<evidence type="ECO:0000256" key="5">
    <source>
        <dbReference type="ARBA" id="ARBA00023163"/>
    </source>
</evidence>
<dbReference type="InterPro" id="IPR003593">
    <property type="entry name" value="AAA+_ATPase"/>
</dbReference>
<accession>A0ABP0QAC7</accession>
<dbReference type="Gene3D" id="3.40.50.300">
    <property type="entry name" value="P-loop containing nucleotide triphosphate hydrolases"/>
    <property type="match status" value="1"/>
</dbReference>
<dbReference type="PANTHER" id="PTHR32071:SF57">
    <property type="entry name" value="C4-DICARBOXYLATE TRANSPORT TRANSCRIPTIONAL REGULATORY PROTEIN DCTD"/>
    <property type="match status" value="1"/>
</dbReference>
<feature type="domain" description="Response regulatory" evidence="8">
    <location>
        <begin position="16"/>
        <end position="129"/>
    </location>
</feature>
<feature type="modified residue" description="4-aspartylphosphate" evidence="6">
    <location>
        <position position="65"/>
    </location>
</feature>
<dbReference type="SUPFAM" id="SSF52540">
    <property type="entry name" value="P-loop containing nucleoside triphosphate hydrolases"/>
    <property type="match status" value="1"/>
</dbReference>
<dbReference type="Proteomes" id="UP001642464">
    <property type="component" value="Unassembled WGS sequence"/>
</dbReference>
<evidence type="ECO:0000256" key="6">
    <source>
        <dbReference type="PROSITE-ProRule" id="PRU00169"/>
    </source>
</evidence>
<dbReference type="SMART" id="SM00382">
    <property type="entry name" value="AAA"/>
    <property type="match status" value="1"/>
</dbReference>
<dbReference type="InterPro" id="IPR011006">
    <property type="entry name" value="CheY-like_superfamily"/>
</dbReference>
<dbReference type="InterPro" id="IPR027417">
    <property type="entry name" value="P-loop_NTPase"/>
</dbReference>
<keyword evidence="3" id="KW-0805">Transcription regulation</keyword>
<dbReference type="Pfam" id="PF25601">
    <property type="entry name" value="AAA_lid_14"/>
    <property type="match status" value="1"/>
</dbReference>
<organism evidence="9 10">
    <name type="scientific">Durusdinium trenchii</name>
    <dbReference type="NCBI Taxonomy" id="1381693"/>
    <lineage>
        <taxon>Eukaryota</taxon>
        <taxon>Sar</taxon>
        <taxon>Alveolata</taxon>
        <taxon>Dinophyceae</taxon>
        <taxon>Suessiales</taxon>
        <taxon>Symbiodiniaceae</taxon>
        <taxon>Durusdinium</taxon>
    </lineage>
</organism>
<evidence type="ECO:0000256" key="1">
    <source>
        <dbReference type="ARBA" id="ARBA00022741"/>
    </source>
</evidence>
<dbReference type="Gene3D" id="3.40.50.2300">
    <property type="match status" value="1"/>
</dbReference>
<keyword evidence="5" id="KW-0804">Transcription</keyword>
<dbReference type="InterPro" id="IPR058031">
    <property type="entry name" value="AAA_lid_NorR"/>
</dbReference>
<dbReference type="InterPro" id="IPR002078">
    <property type="entry name" value="Sigma_54_int"/>
</dbReference>
<sequence>MSDSDPKSDLSNYTISVLIVDDDEPHAQAVADSLERMNCDCIIANSGPKGAELIEGENFDVVITDLKMDDIDGLTILRKAKEELPDAEVIVLTAHSSIPSVVTELRTAVDKASTRIRLIRRNAALSRRLDERFGFAGVIGNSPAMHRVIEQLKNLAPTDTTVLILGESGTGKELVARALHQNSPRKNKPFVPLNISALPESILESELFGHEQGAFTGAAAKRIGKFEYAHGGTLFLDEVGEMPTETQIKLLRVLEERKITRVGSNEERAINVRLVAATNADLKEMMERGDFRRDLYYRLSVVTIFLPPLRERREDIPLLMDHFLKEFCSQNSKQIRGLSRAARQALIAYDWPGNIRQLRNVIEGMLALDTDGLLDVDDLPMEIAELAGHAAEEGGTISGSDLLVGRPLDDVERYYIFAVSSRFPPVGCLPRRFVREDPVKDVLMRIQPWFTAVASFAMLLTASGPTFGQQIPGGGQPAGAMGQPTGYGQPFVPAAFQPSFGNQDPNVLYPAGVPQSYQPWPAVSPYQSANVASDQHYNSNGLWFRRILHRNREYFASFEVMSTWYRDAGQAGIGSPTAIINPATDVPQGQPVNGGFGAFPSVPNFTGGVQGFFAVDPGVFPFPALAVNAAVFVNDATAEAYPIHSASVLADPDAEPGLLGRFGFFNEDDTGMQISGFWAAPASQSFQRGFDTINGVPVTQDLTSLLNGQNLTPRNGVIPLDNGEPITGFFDFGTGSTAKYDVLYRLESSTQSMGTNISFYTQPLYRNSGVKIRPLWGLRYLYIDEHFGFRGIDSGFNYDVDSDNDDESTFRPEGTTATRIYDQYEATLNHKVQSQLAGPEIGLRFDLGGDGDGFKMWGESIFGLAANYEEMQLTGNNIGDPLVDFRVNGNDPPRMLDPNNVSEFSDSKSNTHVSPMFQQSIFADVQILDVVPVINKMEMFEAATFRIGYTLTYVGHVARPADSTEWRGFPLYPRINTNYKNWWMQQLHAGID</sequence>
<feature type="non-terminal residue" evidence="9">
    <location>
        <position position="992"/>
    </location>
</feature>
<keyword evidence="2" id="KW-0067">ATP-binding</keyword>
<dbReference type="Gene3D" id="1.10.8.60">
    <property type="match status" value="1"/>
</dbReference>
<dbReference type="InterPro" id="IPR001789">
    <property type="entry name" value="Sig_transdc_resp-reg_receiver"/>
</dbReference>
<keyword evidence="4" id="KW-0238">DNA-binding</keyword>
<dbReference type="SMART" id="SM00448">
    <property type="entry name" value="REC"/>
    <property type="match status" value="1"/>
</dbReference>
<dbReference type="InterPro" id="IPR025662">
    <property type="entry name" value="Sigma_54_int_dom_ATP-bd_1"/>
</dbReference>
<evidence type="ECO:0000313" key="9">
    <source>
        <dbReference type="EMBL" id="CAK9085187.1"/>
    </source>
</evidence>
<feature type="domain" description="Sigma-54 factor interaction" evidence="7">
    <location>
        <begin position="138"/>
        <end position="367"/>
    </location>
</feature>
<evidence type="ECO:0000256" key="4">
    <source>
        <dbReference type="ARBA" id="ARBA00023125"/>
    </source>
</evidence>
<dbReference type="CDD" id="cd00156">
    <property type="entry name" value="REC"/>
    <property type="match status" value="1"/>
</dbReference>
<dbReference type="Pfam" id="PF00072">
    <property type="entry name" value="Response_reg"/>
    <property type="match status" value="1"/>
</dbReference>
<evidence type="ECO:0000313" key="10">
    <source>
        <dbReference type="Proteomes" id="UP001642464"/>
    </source>
</evidence>
<keyword evidence="10" id="KW-1185">Reference proteome</keyword>
<dbReference type="PANTHER" id="PTHR32071">
    <property type="entry name" value="TRANSCRIPTIONAL REGULATORY PROTEIN"/>
    <property type="match status" value="1"/>
</dbReference>
<dbReference type="PROSITE" id="PS00676">
    <property type="entry name" value="SIGMA54_INTERACT_2"/>
    <property type="match status" value="1"/>
</dbReference>
<proteinExistence type="predicted"/>
<dbReference type="SUPFAM" id="SSF52172">
    <property type="entry name" value="CheY-like"/>
    <property type="match status" value="1"/>
</dbReference>
<evidence type="ECO:0000259" key="7">
    <source>
        <dbReference type="PROSITE" id="PS50045"/>
    </source>
</evidence>
<dbReference type="PROSITE" id="PS00675">
    <property type="entry name" value="SIGMA54_INTERACT_1"/>
    <property type="match status" value="1"/>
</dbReference>
<keyword evidence="1" id="KW-0547">Nucleotide-binding</keyword>